<dbReference type="InterPro" id="IPR035923">
    <property type="entry name" value="TT1751-like_sf"/>
</dbReference>
<sequence length="65" mass="7595">MIEYSSISIKLPLKISVWKDIKESVWATFPQMQQLVTDYEMDDNPIIINIQTLLEGLVTKTVYVY</sequence>
<dbReference type="EMBL" id="FQVD01000002">
    <property type="protein sequence ID" value="SHE42474.1"/>
    <property type="molecule type" value="Genomic_DNA"/>
</dbReference>
<dbReference type="Proteomes" id="UP000184436">
    <property type="component" value="Unassembled WGS sequence"/>
</dbReference>
<organism evidence="1 2">
    <name type="scientific">Bacteroides faecichinchillae</name>
    <dbReference type="NCBI Taxonomy" id="871325"/>
    <lineage>
        <taxon>Bacteria</taxon>
        <taxon>Pseudomonadati</taxon>
        <taxon>Bacteroidota</taxon>
        <taxon>Bacteroidia</taxon>
        <taxon>Bacteroidales</taxon>
        <taxon>Bacteroidaceae</taxon>
        <taxon>Bacteroides</taxon>
    </lineage>
</organism>
<reference evidence="1 2" key="1">
    <citation type="submission" date="2016-11" db="EMBL/GenBank/DDBJ databases">
        <authorList>
            <person name="Jaros S."/>
            <person name="Januszkiewicz K."/>
            <person name="Wedrychowicz H."/>
        </authorList>
    </citation>
    <scope>NUCLEOTIDE SEQUENCE [LARGE SCALE GENOMIC DNA]</scope>
    <source>
        <strain evidence="1 2">DSM 26883</strain>
    </source>
</reference>
<dbReference type="SUPFAM" id="SSF103247">
    <property type="entry name" value="TT1751-like"/>
    <property type="match status" value="1"/>
</dbReference>
<evidence type="ECO:0000313" key="1">
    <source>
        <dbReference type="EMBL" id="SHE42474.1"/>
    </source>
</evidence>
<proteinExistence type="predicted"/>
<dbReference type="OrthoDB" id="9793489at2"/>
<accession>A0A1M4TDN0</accession>
<evidence type="ECO:0000313" key="2">
    <source>
        <dbReference type="Proteomes" id="UP000184436"/>
    </source>
</evidence>
<gene>
    <name evidence="1" type="ORF">SAMN05444349_10287</name>
</gene>
<keyword evidence="2" id="KW-1185">Reference proteome</keyword>
<dbReference type="AlphaFoldDB" id="A0A1M4TDN0"/>
<name>A0A1M4TDN0_9BACE</name>
<dbReference type="STRING" id="871325.SAMN05444349_10287"/>
<protein>
    <submittedName>
        <fullName evidence="1">Uncharacterized protein</fullName>
    </submittedName>
</protein>